<dbReference type="OrthoDB" id="1907061at2759"/>
<organism evidence="1 2">
    <name type="scientific">Capsicum baccatum</name>
    <name type="common">Peruvian pepper</name>
    <dbReference type="NCBI Taxonomy" id="33114"/>
    <lineage>
        <taxon>Eukaryota</taxon>
        <taxon>Viridiplantae</taxon>
        <taxon>Streptophyta</taxon>
        <taxon>Embryophyta</taxon>
        <taxon>Tracheophyta</taxon>
        <taxon>Spermatophyta</taxon>
        <taxon>Magnoliopsida</taxon>
        <taxon>eudicotyledons</taxon>
        <taxon>Gunneridae</taxon>
        <taxon>Pentapetalae</taxon>
        <taxon>asterids</taxon>
        <taxon>lamiids</taxon>
        <taxon>Solanales</taxon>
        <taxon>Solanaceae</taxon>
        <taxon>Solanoideae</taxon>
        <taxon>Capsiceae</taxon>
        <taxon>Capsicum</taxon>
    </lineage>
</organism>
<comment type="caution">
    <text evidence="1">The sequence shown here is derived from an EMBL/GenBank/DDBJ whole genome shotgun (WGS) entry which is preliminary data.</text>
</comment>
<dbReference type="Proteomes" id="UP000224567">
    <property type="component" value="Unassembled WGS sequence"/>
</dbReference>
<proteinExistence type="predicted"/>
<sequence length="177" mass="19787">MNDPTSIFTTVSVQELYEETEDNARKIMQELKFKEEGIQDELRQRAEADREAAAARGSAAKTNIYSAMGNLTDSIKEKLTMPSDIVEETRAARELGGTKTDKKTDIDEESHVAKSVVWFSKHLTWNPIINLAMDELEKFQDHLAPQQICSVISPSTFPDSVYSQIPAGQKSSFQGTD</sequence>
<dbReference type="AlphaFoldDB" id="A0A2G2XP36"/>
<evidence type="ECO:0000313" key="1">
    <source>
        <dbReference type="EMBL" id="PHT59254.1"/>
    </source>
</evidence>
<dbReference type="EMBL" id="MLFT02000001">
    <property type="protein sequence ID" value="PHT59254.1"/>
    <property type="molecule type" value="Genomic_DNA"/>
</dbReference>
<reference evidence="1 2" key="1">
    <citation type="journal article" date="2017" name="Genome Biol.">
        <title>New reference genome sequences of hot pepper reveal the massive evolution of plant disease-resistance genes by retroduplication.</title>
        <authorList>
            <person name="Kim S."/>
            <person name="Park J."/>
            <person name="Yeom S.I."/>
            <person name="Kim Y.M."/>
            <person name="Seo E."/>
            <person name="Kim K.T."/>
            <person name="Kim M.S."/>
            <person name="Lee J.M."/>
            <person name="Cheong K."/>
            <person name="Shin H.S."/>
            <person name="Kim S.B."/>
            <person name="Han K."/>
            <person name="Lee J."/>
            <person name="Park M."/>
            <person name="Lee H.A."/>
            <person name="Lee H.Y."/>
            <person name="Lee Y."/>
            <person name="Oh S."/>
            <person name="Lee J.H."/>
            <person name="Choi E."/>
            <person name="Choi E."/>
            <person name="Lee S.E."/>
            <person name="Jeon J."/>
            <person name="Kim H."/>
            <person name="Choi G."/>
            <person name="Song H."/>
            <person name="Lee J."/>
            <person name="Lee S.C."/>
            <person name="Kwon J.K."/>
            <person name="Lee H.Y."/>
            <person name="Koo N."/>
            <person name="Hong Y."/>
            <person name="Kim R.W."/>
            <person name="Kang W.H."/>
            <person name="Huh J.H."/>
            <person name="Kang B.C."/>
            <person name="Yang T.J."/>
            <person name="Lee Y.H."/>
            <person name="Bennetzen J.L."/>
            <person name="Choi D."/>
        </authorList>
    </citation>
    <scope>NUCLEOTIDE SEQUENCE [LARGE SCALE GENOMIC DNA]</scope>
    <source>
        <strain evidence="2">cv. PBC81</strain>
    </source>
</reference>
<gene>
    <name evidence="1" type="ORF">CQW23_01617</name>
</gene>
<dbReference type="STRING" id="33114.A0A2G2XP36"/>
<evidence type="ECO:0000313" key="2">
    <source>
        <dbReference type="Proteomes" id="UP000224567"/>
    </source>
</evidence>
<protein>
    <submittedName>
        <fullName evidence="1">Embryonic protein DC-8</fullName>
    </submittedName>
</protein>
<keyword evidence="2" id="KW-1185">Reference proteome</keyword>
<name>A0A2G2XP36_CAPBA</name>
<accession>A0A2G2XP36</accession>
<reference evidence="2" key="2">
    <citation type="journal article" date="2017" name="J. Anim. Genet.">
        <title>Multiple reference genome sequences of hot pepper reveal the massive evolution of plant disease resistance genes by retroduplication.</title>
        <authorList>
            <person name="Kim S."/>
            <person name="Park J."/>
            <person name="Yeom S.-I."/>
            <person name="Kim Y.-M."/>
            <person name="Seo E."/>
            <person name="Kim K.-T."/>
            <person name="Kim M.-S."/>
            <person name="Lee J.M."/>
            <person name="Cheong K."/>
            <person name="Shin H.-S."/>
            <person name="Kim S.-B."/>
            <person name="Han K."/>
            <person name="Lee J."/>
            <person name="Park M."/>
            <person name="Lee H.-A."/>
            <person name="Lee H.-Y."/>
            <person name="Lee Y."/>
            <person name="Oh S."/>
            <person name="Lee J.H."/>
            <person name="Choi E."/>
            <person name="Choi E."/>
            <person name="Lee S.E."/>
            <person name="Jeon J."/>
            <person name="Kim H."/>
            <person name="Choi G."/>
            <person name="Song H."/>
            <person name="Lee J."/>
            <person name="Lee S.-C."/>
            <person name="Kwon J.-K."/>
            <person name="Lee H.-Y."/>
            <person name="Koo N."/>
            <person name="Hong Y."/>
            <person name="Kim R.W."/>
            <person name="Kang W.-H."/>
            <person name="Huh J.H."/>
            <person name="Kang B.-C."/>
            <person name="Yang T.-J."/>
            <person name="Lee Y.-H."/>
            <person name="Bennetzen J.L."/>
            <person name="Choi D."/>
        </authorList>
    </citation>
    <scope>NUCLEOTIDE SEQUENCE [LARGE SCALE GENOMIC DNA]</scope>
    <source>
        <strain evidence="2">cv. PBC81</strain>
    </source>
</reference>